<evidence type="ECO:0000313" key="2">
    <source>
        <dbReference type="Proteomes" id="UP001141992"/>
    </source>
</evidence>
<reference evidence="1" key="1">
    <citation type="submission" date="2022-12" db="EMBL/GenBank/DDBJ databases">
        <authorList>
            <person name="Voronina O.L."/>
            <person name="Kunda M.S."/>
            <person name="Ryzhova N."/>
            <person name="Aksenova E.I."/>
        </authorList>
    </citation>
    <scope>NUCLEOTIDE SEQUENCE</scope>
    <source>
        <strain evidence="1">SCCH136:Ach223948</strain>
    </source>
</reference>
<dbReference type="EMBL" id="JAPZVI010000025">
    <property type="protein sequence ID" value="MCZ8404483.1"/>
    <property type="molecule type" value="Genomic_DNA"/>
</dbReference>
<evidence type="ECO:0000313" key="1">
    <source>
        <dbReference type="EMBL" id="MCZ8404483.1"/>
    </source>
</evidence>
<dbReference type="RefSeq" id="WP_153228604.1">
    <property type="nucleotide sequence ID" value="NZ_CAJFDJ010000001.1"/>
</dbReference>
<comment type="caution">
    <text evidence="1">The sequence shown here is derived from an EMBL/GenBank/DDBJ whole genome shotgun (WGS) entry which is preliminary data.</text>
</comment>
<dbReference type="AlphaFoldDB" id="A0A9X3L531"/>
<accession>A0A9X3L531</accession>
<gene>
    <name evidence="1" type="ORF">O9570_23695</name>
</gene>
<dbReference type="GeneID" id="75277243"/>
<organism evidence="1 2">
    <name type="scientific">Alcaligenes xylosoxydans xylosoxydans</name>
    <name type="common">Achromobacter xylosoxidans</name>
    <dbReference type="NCBI Taxonomy" id="85698"/>
    <lineage>
        <taxon>Bacteria</taxon>
        <taxon>Pseudomonadati</taxon>
        <taxon>Pseudomonadota</taxon>
        <taxon>Betaproteobacteria</taxon>
        <taxon>Burkholderiales</taxon>
        <taxon>Alcaligenaceae</taxon>
        <taxon>Achromobacter</taxon>
    </lineage>
</organism>
<sequence length="54" mass="5522">MTPADGASPSSQGKDNLDALAKDQAAGRVDAEDCAWGAQIFLDCPVAMPRSKGS</sequence>
<proteinExistence type="predicted"/>
<name>A0A9X3L531_ALCXX</name>
<protein>
    <submittedName>
        <fullName evidence="1">Uncharacterized protein</fullName>
    </submittedName>
</protein>
<dbReference type="Proteomes" id="UP001141992">
    <property type="component" value="Unassembled WGS sequence"/>
</dbReference>